<reference evidence="1" key="1">
    <citation type="submission" date="2015-07" db="EMBL/GenBank/DDBJ databases">
        <title>MeaNS - Measles Nucleotide Surveillance Program.</title>
        <authorList>
            <person name="Tran T."/>
            <person name="Druce J."/>
        </authorList>
    </citation>
    <scope>NUCLEOTIDE SEQUENCE</scope>
    <source>
        <strain evidence="1">UCB-OBI-ISO-001</strain>
        <tissue evidence="1">Gonad</tissue>
    </source>
</reference>
<accession>A0A0L8GTE7</accession>
<name>A0A0L8GTE7_OCTBM</name>
<dbReference type="AlphaFoldDB" id="A0A0L8GTE7"/>
<protein>
    <submittedName>
        <fullName evidence="1">Uncharacterized protein</fullName>
    </submittedName>
</protein>
<gene>
    <name evidence="1" type="ORF">OCBIM_22028025mg</name>
</gene>
<organism evidence="1">
    <name type="scientific">Octopus bimaculoides</name>
    <name type="common">California two-spotted octopus</name>
    <dbReference type="NCBI Taxonomy" id="37653"/>
    <lineage>
        <taxon>Eukaryota</taxon>
        <taxon>Metazoa</taxon>
        <taxon>Spiralia</taxon>
        <taxon>Lophotrochozoa</taxon>
        <taxon>Mollusca</taxon>
        <taxon>Cephalopoda</taxon>
        <taxon>Coleoidea</taxon>
        <taxon>Octopodiformes</taxon>
        <taxon>Octopoda</taxon>
        <taxon>Incirrata</taxon>
        <taxon>Octopodidae</taxon>
        <taxon>Octopus</taxon>
    </lineage>
</organism>
<dbReference type="EMBL" id="KQ420423">
    <property type="protein sequence ID" value="KOF80341.1"/>
    <property type="molecule type" value="Genomic_DNA"/>
</dbReference>
<evidence type="ECO:0000313" key="1">
    <source>
        <dbReference type="EMBL" id="KOF80341.1"/>
    </source>
</evidence>
<proteinExistence type="predicted"/>
<sequence>MCREKYLRAKQMNSQAEYKDLPKQCKTVYRCKYCEGEEYLFIGKPDSNCWFDWHHKRQYW</sequence>